<evidence type="ECO:0000259" key="12">
    <source>
        <dbReference type="Pfam" id="PF08544"/>
    </source>
</evidence>
<evidence type="ECO:0000256" key="10">
    <source>
        <dbReference type="ARBA" id="ARBA00049538"/>
    </source>
</evidence>
<organism evidence="14 15">
    <name type="scientific">Pyrrhoderma noxium</name>
    <dbReference type="NCBI Taxonomy" id="2282107"/>
    <lineage>
        <taxon>Eukaryota</taxon>
        <taxon>Fungi</taxon>
        <taxon>Dikarya</taxon>
        <taxon>Basidiomycota</taxon>
        <taxon>Agaricomycotina</taxon>
        <taxon>Agaricomycetes</taxon>
        <taxon>Hymenochaetales</taxon>
        <taxon>Hymenochaetaceae</taxon>
        <taxon>Pyrrhoderma</taxon>
    </lineage>
</organism>
<evidence type="ECO:0000256" key="3">
    <source>
        <dbReference type="ARBA" id="ARBA00012315"/>
    </source>
</evidence>
<dbReference type="PANTHER" id="PTHR10457:SF7">
    <property type="entry name" value="GALACTOKINASE-RELATED"/>
    <property type="match status" value="1"/>
</dbReference>
<dbReference type="OrthoDB" id="187738at2759"/>
<proteinExistence type="inferred from homology"/>
<dbReference type="InterPro" id="IPR006204">
    <property type="entry name" value="GHMP_kinase_N_dom"/>
</dbReference>
<dbReference type="InterPro" id="IPR006203">
    <property type="entry name" value="GHMP_knse_ATP-bd_CS"/>
</dbReference>
<dbReference type="SUPFAM" id="SSF54211">
    <property type="entry name" value="Ribosomal protein S5 domain 2-like"/>
    <property type="match status" value="1"/>
</dbReference>
<evidence type="ECO:0000256" key="5">
    <source>
        <dbReference type="ARBA" id="ARBA00022679"/>
    </source>
</evidence>
<accession>A0A286U9V9</accession>
<keyword evidence="6" id="KW-0547">Nucleotide-binding</keyword>
<keyword evidence="15" id="KW-1185">Reference proteome</keyword>
<dbReference type="Pfam" id="PF10509">
    <property type="entry name" value="GalKase_gal_bdg"/>
    <property type="match status" value="1"/>
</dbReference>
<feature type="domain" description="GHMP kinase C-terminal" evidence="12">
    <location>
        <begin position="416"/>
        <end position="489"/>
    </location>
</feature>
<name>A0A286U9V9_9AGAM</name>
<dbReference type="GO" id="GO:0005829">
    <property type="term" value="C:cytosol"/>
    <property type="evidence" value="ECO:0007669"/>
    <property type="project" value="TreeGrafter"/>
</dbReference>
<dbReference type="Pfam" id="PF00288">
    <property type="entry name" value="GHMP_kinases_N"/>
    <property type="match status" value="1"/>
</dbReference>
<dbReference type="Pfam" id="PF08544">
    <property type="entry name" value="GHMP_kinases_C"/>
    <property type="match status" value="1"/>
</dbReference>
<dbReference type="InterPro" id="IPR036554">
    <property type="entry name" value="GHMP_kinase_C_sf"/>
</dbReference>
<dbReference type="UniPathway" id="UPA00214"/>
<evidence type="ECO:0000256" key="7">
    <source>
        <dbReference type="ARBA" id="ARBA00022777"/>
    </source>
</evidence>
<dbReference type="PANTHER" id="PTHR10457">
    <property type="entry name" value="MEVALONATE KINASE/GALACTOKINASE"/>
    <property type="match status" value="1"/>
</dbReference>
<evidence type="ECO:0000256" key="2">
    <source>
        <dbReference type="ARBA" id="ARBA00006566"/>
    </source>
</evidence>
<dbReference type="InterPro" id="IPR006206">
    <property type="entry name" value="Mevalonate/galactokinase"/>
</dbReference>
<evidence type="ECO:0000256" key="8">
    <source>
        <dbReference type="ARBA" id="ARBA00022840"/>
    </source>
</evidence>
<evidence type="ECO:0000259" key="13">
    <source>
        <dbReference type="Pfam" id="PF10509"/>
    </source>
</evidence>
<dbReference type="Proteomes" id="UP000217199">
    <property type="component" value="Unassembled WGS sequence"/>
</dbReference>
<feature type="domain" description="GHMP kinase N-terminal" evidence="11">
    <location>
        <begin position="139"/>
        <end position="222"/>
    </location>
</feature>
<dbReference type="GO" id="GO:0006012">
    <property type="term" value="P:galactose metabolic process"/>
    <property type="evidence" value="ECO:0007669"/>
    <property type="project" value="UniProtKB-UniPathway"/>
</dbReference>
<dbReference type="EMBL" id="NBII01000008">
    <property type="protein sequence ID" value="PAV16304.1"/>
    <property type="molecule type" value="Genomic_DNA"/>
</dbReference>
<dbReference type="NCBIfam" id="TIGR00131">
    <property type="entry name" value="gal_kin"/>
    <property type="match status" value="1"/>
</dbReference>
<keyword evidence="7" id="KW-0418">Kinase</keyword>
<keyword evidence="8" id="KW-0067">ATP-binding</keyword>
<dbReference type="InterPro" id="IPR019741">
    <property type="entry name" value="Galactokinase_CS"/>
</dbReference>
<dbReference type="GO" id="GO:0005524">
    <property type="term" value="F:ATP binding"/>
    <property type="evidence" value="ECO:0007669"/>
    <property type="project" value="UniProtKB-KW"/>
</dbReference>
<dbReference type="AlphaFoldDB" id="A0A286U9V9"/>
<dbReference type="InterPro" id="IPR014721">
    <property type="entry name" value="Ribsml_uS5_D2-typ_fold_subgr"/>
</dbReference>
<comment type="pathway">
    <text evidence="1">Carbohydrate metabolism; galactose metabolism.</text>
</comment>
<evidence type="ECO:0000256" key="9">
    <source>
        <dbReference type="ARBA" id="ARBA00029590"/>
    </source>
</evidence>
<dbReference type="PRINTS" id="PR00473">
    <property type="entry name" value="GALCTOKINASE"/>
</dbReference>
<dbReference type="Gene3D" id="3.30.230.10">
    <property type="match status" value="1"/>
</dbReference>
<dbReference type="PROSITE" id="PS00627">
    <property type="entry name" value="GHMP_KINASES_ATP"/>
    <property type="match status" value="1"/>
</dbReference>
<dbReference type="InterPro" id="IPR019539">
    <property type="entry name" value="GalKase_N"/>
</dbReference>
<dbReference type="FunCoup" id="A0A286U9V9">
    <property type="interactions" value="277"/>
</dbReference>
<dbReference type="PROSITE" id="PS00106">
    <property type="entry name" value="GALACTOKINASE"/>
    <property type="match status" value="1"/>
</dbReference>
<comment type="catalytic activity">
    <reaction evidence="10">
        <text>alpha-D-galactose + ATP = alpha-D-galactose 1-phosphate + ADP + H(+)</text>
        <dbReference type="Rhea" id="RHEA:13553"/>
        <dbReference type="ChEBI" id="CHEBI:15378"/>
        <dbReference type="ChEBI" id="CHEBI:28061"/>
        <dbReference type="ChEBI" id="CHEBI:30616"/>
        <dbReference type="ChEBI" id="CHEBI:58336"/>
        <dbReference type="ChEBI" id="CHEBI:456216"/>
        <dbReference type="EC" id="2.7.1.6"/>
    </reaction>
    <physiologicalReaction direction="left-to-right" evidence="10">
        <dbReference type="Rhea" id="RHEA:13554"/>
    </physiologicalReaction>
</comment>
<feature type="domain" description="Galactokinase N-terminal" evidence="13">
    <location>
        <begin position="36"/>
        <end position="85"/>
    </location>
</feature>
<dbReference type="InterPro" id="IPR020568">
    <property type="entry name" value="Ribosomal_Su5_D2-typ_SF"/>
</dbReference>
<dbReference type="InterPro" id="IPR000705">
    <property type="entry name" value="Galactokinase"/>
</dbReference>
<sequence>MDATSAQVPLYTSLDQIFPDTKTLLTQGARYNALAEEFEKHFGKKPTHIVRAPGRVNLIGDHIDYCLFSVIPAAIERDVLMAVGPQDGGDIGRVTAQNVDAKYTRQTFAPVKGDNKEWALEIDTTQLRWESYIKTGYYGVLEKFFENNDEKPKGLDLLVTGSVPAGSGLSSSAAMVVASTLSFLVINDKLDGISKGTLVDMTVRNETRVGVNSGGMDQSSSIISDADSALFISFYPKLAAEPIPLPRTSPRSVFVCANSLVVSDKVVHSKTRYNLRSFESFVAARVLAKQFGVRVGEREKITLREFLDRWLGVKEGEELSPTDLLEALKNIEGKLDGLKLVDSDGSDGTQVGVTLDEMINLTGMDPKDFQDIYLSWANVEAEHFQLYKRAKHVFAESRRVLEFREVCLREGNADDTLRELGRLLDESHKSCSELCESSVPEVDLLCRLAKEAGAYGSRITGAGWGGCTVSLVEEARVPEFIEKLKATYPPYHGLQPEELSEIIFATRPSSGASVYKV</sequence>
<dbReference type="GO" id="GO:0004335">
    <property type="term" value="F:galactokinase activity"/>
    <property type="evidence" value="ECO:0007669"/>
    <property type="project" value="UniProtKB-EC"/>
</dbReference>
<dbReference type="SUPFAM" id="SSF55060">
    <property type="entry name" value="GHMP Kinase, C-terminal domain"/>
    <property type="match status" value="1"/>
</dbReference>
<dbReference type="InterPro" id="IPR013750">
    <property type="entry name" value="GHMP_kinase_C_dom"/>
</dbReference>
<dbReference type="PRINTS" id="PR00959">
    <property type="entry name" value="MEVGALKINASE"/>
</dbReference>
<comment type="similarity">
    <text evidence="2">Belongs to the GHMP kinase family. GalK subfamily.</text>
</comment>
<evidence type="ECO:0000313" key="14">
    <source>
        <dbReference type="EMBL" id="PAV16304.1"/>
    </source>
</evidence>
<evidence type="ECO:0000256" key="1">
    <source>
        <dbReference type="ARBA" id="ARBA00004947"/>
    </source>
</evidence>
<dbReference type="STRING" id="2282107.A0A286U9V9"/>
<reference evidence="14 15" key="1">
    <citation type="journal article" date="2017" name="Mol. Ecol.">
        <title>Comparative and population genomic landscape of Phellinus noxius: A hypervariable fungus causing root rot in trees.</title>
        <authorList>
            <person name="Chung C.L."/>
            <person name="Lee T.J."/>
            <person name="Akiba M."/>
            <person name="Lee H.H."/>
            <person name="Kuo T.H."/>
            <person name="Liu D."/>
            <person name="Ke H.M."/>
            <person name="Yokoi T."/>
            <person name="Roa M.B."/>
            <person name="Lu M.J."/>
            <person name="Chang Y.Y."/>
            <person name="Ann P.J."/>
            <person name="Tsai J.N."/>
            <person name="Chen C.Y."/>
            <person name="Tzean S.S."/>
            <person name="Ota Y."/>
            <person name="Hattori T."/>
            <person name="Sahashi N."/>
            <person name="Liou R.F."/>
            <person name="Kikuchi T."/>
            <person name="Tsai I.J."/>
        </authorList>
    </citation>
    <scope>NUCLEOTIDE SEQUENCE [LARGE SCALE GENOMIC DNA]</scope>
    <source>
        <strain evidence="14 15">FFPRI411160</strain>
    </source>
</reference>
<dbReference type="Gene3D" id="1.20.1440.340">
    <property type="match status" value="1"/>
</dbReference>
<protein>
    <recommendedName>
        <fullName evidence="4">Galactokinase</fullName>
        <ecNumber evidence="3">2.7.1.6</ecNumber>
    </recommendedName>
    <alternativeName>
        <fullName evidence="9">Galactose kinase</fullName>
    </alternativeName>
</protein>
<evidence type="ECO:0000259" key="11">
    <source>
        <dbReference type="Pfam" id="PF00288"/>
    </source>
</evidence>
<evidence type="ECO:0000256" key="4">
    <source>
        <dbReference type="ARBA" id="ARBA00019487"/>
    </source>
</evidence>
<dbReference type="EC" id="2.7.1.6" evidence="3"/>
<dbReference type="InParanoid" id="A0A286U9V9"/>
<evidence type="ECO:0000313" key="15">
    <source>
        <dbReference type="Proteomes" id="UP000217199"/>
    </source>
</evidence>
<keyword evidence="5" id="KW-0808">Transferase</keyword>
<gene>
    <name evidence="14" type="ORF">PNOK_0792400</name>
</gene>
<evidence type="ECO:0000256" key="6">
    <source>
        <dbReference type="ARBA" id="ARBA00022741"/>
    </source>
</evidence>
<dbReference type="PIRSF" id="PIRSF000530">
    <property type="entry name" value="Galactokinase"/>
    <property type="match status" value="1"/>
</dbReference>
<dbReference type="Gene3D" id="3.30.70.3170">
    <property type="match status" value="1"/>
</dbReference>
<comment type="caution">
    <text evidence="14">The sequence shown here is derived from an EMBL/GenBank/DDBJ whole genome shotgun (WGS) entry which is preliminary data.</text>
</comment>